<sequence length="96" mass="11609">MQSINLSPQLLKQLFFITEKKNAIDAIKSLINNEVRRKINKYEYLIRNFEQKYKMTFEAFEKEYLHNNDHSVIEQDYFDWDMAVTVLADIHEYIDG</sequence>
<evidence type="ECO:0000313" key="2">
    <source>
        <dbReference type="Proteomes" id="UP000189670"/>
    </source>
</evidence>
<gene>
    <name evidence="1" type="ORF">OMM_10827</name>
</gene>
<reference evidence="2" key="1">
    <citation type="submission" date="2012-11" db="EMBL/GenBank/DDBJ databases">
        <authorList>
            <person name="Lucero-Rivera Y.E."/>
            <person name="Tovar-Ramirez D."/>
        </authorList>
    </citation>
    <scope>NUCLEOTIDE SEQUENCE [LARGE SCALE GENOMIC DNA]</scope>
    <source>
        <strain evidence="2">Araruama</strain>
    </source>
</reference>
<name>A0A1V1NZW5_9BACT</name>
<organism evidence="1 2">
    <name type="scientific">Candidatus Magnetoglobus multicellularis str. Araruama</name>
    <dbReference type="NCBI Taxonomy" id="890399"/>
    <lineage>
        <taxon>Bacteria</taxon>
        <taxon>Pseudomonadati</taxon>
        <taxon>Thermodesulfobacteriota</taxon>
        <taxon>Desulfobacteria</taxon>
        <taxon>Desulfobacterales</taxon>
        <taxon>Desulfobacteraceae</taxon>
        <taxon>Candidatus Magnetoglobus</taxon>
    </lineage>
</organism>
<proteinExistence type="predicted"/>
<dbReference type="EMBL" id="ATBP01001057">
    <property type="protein sequence ID" value="ETR68147.1"/>
    <property type="molecule type" value="Genomic_DNA"/>
</dbReference>
<evidence type="ECO:0000313" key="1">
    <source>
        <dbReference type="EMBL" id="ETR68147.1"/>
    </source>
</evidence>
<comment type="caution">
    <text evidence="1">The sequence shown here is derived from an EMBL/GenBank/DDBJ whole genome shotgun (WGS) entry which is preliminary data.</text>
</comment>
<accession>A0A1V1NZW5</accession>
<dbReference type="AlphaFoldDB" id="A0A1V1NZW5"/>
<protein>
    <submittedName>
        <fullName evidence="1">Uncharacterized protein</fullName>
    </submittedName>
</protein>
<dbReference type="Proteomes" id="UP000189670">
    <property type="component" value="Unassembled WGS sequence"/>
</dbReference>